<dbReference type="Gene3D" id="1.25.10.10">
    <property type="entry name" value="Leucine-rich Repeat Variant"/>
    <property type="match status" value="1"/>
</dbReference>
<dbReference type="InterPro" id="IPR010472">
    <property type="entry name" value="FH3_dom"/>
</dbReference>
<dbReference type="GO" id="GO:0031267">
    <property type="term" value="F:small GTPase binding"/>
    <property type="evidence" value="ECO:0007669"/>
    <property type="project" value="InterPro"/>
</dbReference>
<accession>A0AAV4RLF3</accession>
<dbReference type="Pfam" id="PF06371">
    <property type="entry name" value="Drf_GBD"/>
    <property type="match status" value="1"/>
</dbReference>
<dbReference type="Pfam" id="PF06367">
    <property type="entry name" value="Drf_FH3"/>
    <property type="match status" value="1"/>
</dbReference>
<dbReference type="PROSITE" id="PS51232">
    <property type="entry name" value="GBD_FH3"/>
    <property type="match status" value="1"/>
</dbReference>
<dbReference type="InterPro" id="IPR011989">
    <property type="entry name" value="ARM-like"/>
</dbReference>
<dbReference type="SUPFAM" id="SSF48371">
    <property type="entry name" value="ARM repeat"/>
    <property type="match status" value="1"/>
</dbReference>
<dbReference type="AlphaFoldDB" id="A0AAV4RLF3"/>
<evidence type="ECO:0000313" key="4">
    <source>
        <dbReference type="Proteomes" id="UP001054945"/>
    </source>
</evidence>
<dbReference type="InterPro" id="IPR014768">
    <property type="entry name" value="GBD/FH3_dom"/>
</dbReference>
<name>A0AAV4RLF3_CAEEX</name>
<comment type="caution">
    <text evidence="3">The sequence shown here is derived from an EMBL/GenBank/DDBJ whole genome shotgun (WGS) entry which is preliminary data.</text>
</comment>
<protein>
    <submittedName>
        <fullName evidence="3">Inverted formin-2</fullName>
    </submittedName>
</protein>
<evidence type="ECO:0000259" key="2">
    <source>
        <dbReference type="PROSITE" id="PS51232"/>
    </source>
</evidence>
<dbReference type="GO" id="GO:0003779">
    <property type="term" value="F:actin binding"/>
    <property type="evidence" value="ECO:0007669"/>
    <property type="project" value="InterPro"/>
</dbReference>
<evidence type="ECO:0000313" key="3">
    <source>
        <dbReference type="EMBL" id="GIY21869.1"/>
    </source>
</evidence>
<feature type="domain" description="GBD/FH3" evidence="2">
    <location>
        <begin position="1"/>
        <end position="270"/>
    </location>
</feature>
<organism evidence="3 4">
    <name type="scientific">Caerostris extrusa</name>
    <name type="common">Bark spider</name>
    <name type="synonym">Caerostris bankana</name>
    <dbReference type="NCBI Taxonomy" id="172846"/>
    <lineage>
        <taxon>Eukaryota</taxon>
        <taxon>Metazoa</taxon>
        <taxon>Ecdysozoa</taxon>
        <taxon>Arthropoda</taxon>
        <taxon>Chelicerata</taxon>
        <taxon>Arachnida</taxon>
        <taxon>Araneae</taxon>
        <taxon>Araneomorphae</taxon>
        <taxon>Entelegynae</taxon>
        <taxon>Araneoidea</taxon>
        <taxon>Araneidae</taxon>
        <taxon>Caerostris</taxon>
    </lineage>
</organism>
<dbReference type="InterPro" id="IPR016024">
    <property type="entry name" value="ARM-type_fold"/>
</dbReference>
<feature type="non-terminal residue" evidence="3">
    <location>
        <position position="270"/>
    </location>
</feature>
<dbReference type="Proteomes" id="UP001054945">
    <property type="component" value="Unassembled WGS sequence"/>
</dbReference>
<reference evidence="3 4" key="1">
    <citation type="submission" date="2021-06" db="EMBL/GenBank/DDBJ databases">
        <title>Caerostris extrusa draft genome.</title>
        <authorList>
            <person name="Kono N."/>
            <person name="Arakawa K."/>
        </authorList>
    </citation>
    <scope>NUCLEOTIDE SEQUENCE [LARGE SCALE GENOMIC DNA]</scope>
</reference>
<keyword evidence="4" id="KW-1185">Reference proteome</keyword>
<proteinExistence type="predicted"/>
<dbReference type="PANTHER" id="PTHR46345:SF8">
    <property type="entry name" value="FORMIN 3, ISOFORM B"/>
    <property type="match status" value="1"/>
</dbReference>
<gene>
    <name evidence="3" type="primary">INF2</name>
    <name evidence="3" type="ORF">CEXT_520901</name>
</gene>
<dbReference type="GO" id="GO:0030036">
    <property type="term" value="P:actin cytoskeleton organization"/>
    <property type="evidence" value="ECO:0007669"/>
    <property type="project" value="InterPro"/>
</dbReference>
<feature type="region of interest" description="Disordered" evidence="1">
    <location>
        <begin position="32"/>
        <end position="58"/>
    </location>
</feature>
<dbReference type="PANTHER" id="PTHR46345">
    <property type="entry name" value="INVERTED FORMIN-2"/>
    <property type="match status" value="1"/>
</dbReference>
<dbReference type="SMART" id="SM01140">
    <property type="entry name" value="Drf_GBD"/>
    <property type="match status" value="1"/>
</dbReference>
<sequence>MSNRKDFLNSRGIIRQFPGIFEMATCGFWTSDKLKKSPKTSPNGEDKLQEKSPQATQDTPWSVLRSVFRRSYSDRSPGDLASELRKPSPSLYSELRKYLKDPDWARAFVKENGVDTLLETLKSLQGRNLEEVQLKVECGQCLRLVMDSRVGLDYIMENADYTQKLATALDTDDIPVKKQVFELLSALCVYRPDGYTRALESLEHYKSLKQQRYRFQLVVDEMRSSEVVEYTTALVAFVNCLVISPASLNDRVRIRNEFLGLKILEVLNRF</sequence>
<dbReference type="EMBL" id="BPLR01008063">
    <property type="protein sequence ID" value="GIY21869.1"/>
    <property type="molecule type" value="Genomic_DNA"/>
</dbReference>
<dbReference type="InterPro" id="IPR010473">
    <property type="entry name" value="GTPase-bd"/>
</dbReference>
<evidence type="ECO:0000256" key="1">
    <source>
        <dbReference type="SAM" id="MobiDB-lite"/>
    </source>
</evidence>